<evidence type="ECO:0000256" key="1">
    <source>
        <dbReference type="PROSITE-ProRule" id="PRU00409"/>
    </source>
</evidence>
<feature type="domain" description="ATP-grasp" evidence="2">
    <location>
        <begin position="139"/>
        <end position="343"/>
    </location>
</feature>
<dbReference type="RefSeq" id="WP_186982318.1">
    <property type="nucleotide sequence ID" value="NZ_JACOQH010000006.1"/>
</dbReference>
<accession>A0ABR7IBD7</accession>
<dbReference type="InterPro" id="IPR011761">
    <property type="entry name" value="ATP-grasp"/>
</dbReference>
<name>A0ABR7IBD7_9FIRM</name>
<dbReference type="PANTHER" id="PTHR23132">
    <property type="entry name" value="D-ALANINE--D-ALANINE LIGASE"/>
    <property type="match status" value="1"/>
</dbReference>
<sequence>MHKNKIILSILDYYKEINIDFDVYVIADAQAKTCKYMPERIIHANEDEFFSRTEFAEIMSAIFNCFGFAKVFYSEIEFIQYILNHCINKSECIVYNFSRDGRANGKKSLIPSFCDLMDIKYTGSNAFVISLLRNKYIYTKFLEQNGISVPKSLLYDKKTTEFSSLLNEFRNQYVIAKNKCESASIGLTTENIFEFKNESINYLNDLLTKMHTTSLLVQEYIDGIECEILVLQYKGDYYALDPVQILFKTETNIIDTDTSNLYNYNFKVIDSPIKSVIQETAKKIAELLGIKDYARFDFRIKDGIPYLFDIAGTPYTIYHSSIAYLFTQYYHLPYESIYKVIVACMLSNYAFINQT</sequence>
<reference evidence="3 4" key="1">
    <citation type="submission" date="2020-08" db="EMBL/GenBank/DDBJ databases">
        <title>Genome public.</title>
        <authorList>
            <person name="Liu C."/>
            <person name="Sun Q."/>
        </authorList>
    </citation>
    <scope>NUCLEOTIDE SEQUENCE [LARGE SCALE GENOMIC DNA]</scope>
    <source>
        <strain evidence="3 4">BX0805</strain>
    </source>
</reference>
<dbReference type="InterPro" id="IPR013815">
    <property type="entry name" value="ATP_grasp_subdomain_1"/>
</dbReference>
<dbReference type="Pfam" id="PF02655">
    <property type="entry name" value="ATP-grasp_3"/>
    <property type="match status" value="1"/>
</dbReference>
<keyword evidence="4" id="KW-1185">Reference proteome</keyword>
<evidence type="ECO:0000259" key="2">
    <source>
        <dbReference type="PROSITE" id="PS50975"/>
    </source>
</evidence>
<dbReference type="Gene3D" id="3.30.470.20">
    <property type="entry name" value="ATP-grasp fold, B domain"/>
    <property type="match status" value="1"/>
</dbReference>
<dbReference type="PROSITE" id="PS50975">
    <property type="entry name" value="ATP_GRASP"/>
    <property type="match status" value="1"/>
</dbReference>
<keyword evidence="1" id="KW-0547">Nucleotide-binding</keyword>
<organism evidence="3 4">
    <name type="scientific">Roseburia yibonii</name>
    <dbReference type="NCBI Taxonomy" id="2763063"/>
    <lineage>
        <taxon>Bacteria</taxon>
        <taxon>Bacillati</taxon>
        <taxon>Bacillota</taxon>
        <taxon>Clostridia</taxon>
        <taxon>Lachnospirales</taxon>
        <taxon>Lachnospiraceae</taxon>
        <taxon>Roseburia</taxon>
    </lineage>
</organism>
<gene>
    <name evidence="3" type="ORF">H8Z76_09350</name>
</gene>
<comment type="caution">
    <text evidence="3">The sequence shown here is derived from an EMBL/GenBank/DDBJ whole genome shotgun (WGS) entry which is preliminary data.</text>
</comment>
<dbReference type="Proteomes" id="UP000621540">
    <property type="component" value="Unassembled WGS sequence"/>
</dbReference>
<dbReference type="SUPFAM" id="SSF56059">
    <property type="entry name" value="Glutathione synthetase ATP-binding domain-like"/>
    <property type="match status" value="1"/>
</dbReference>
<protein>
    <submittedName>
        <fullName evidence="3">ATP-grasp domain-containing protein</fullName>
    </submittedName>
</protein>
<proteinExistence type="predicted"/>
<dbReference type="PANTHER" id="PTHR23132:SF23">
    <property type="entry name" value="D-ALANINE--D-ALANINE LIGASE B"/>
    <property type="match status" value="1"/>
</dbReference>
<evidence type="ECO:0000313" key="4">
    <source>
        <dbReference type="Proteomes" id="UP000621540"/>
    </source>
</evidence>
<keyword evidence="1" id="KW-0067">ATP-binding</keyword>
<evidence type="ECO:0000313" key="3">
    <source>
        <dbReference type="EMBL" id="MBC5754210.1"/>
    </source>
</evidence>
<dbReference type="InterPro" id="IPR003806">
    <property type="entry name" value="ATP-grasp_PylC-type"/>
</dbReference>
<dbReference type="EMBL" id="JACOQH010000006">
    <property type="protein sequence ID" value="MBC5754210.1"/>
    <property type="molecule type" value="Genomic_DNA"/>
</dbReference>
<dbReference type="Gene3D" id="3.30.1490.20">
    <property type="entry name" value="ATP-grasp fold, A domain"/>
    <property type="match status" value="1"/>
</dbReference>